<sequence length="290" mass="34788">MNYKREQLILELRKIQENQYMVSEEQDPWDFVLQMLDHIGDTDSEFRDDLIYNTFSEWIEGKEFFNEEQLKYILSVLIDKEHLFYQIGSDGNDSVFTRTFSALVVVLILIRHRKKVFLNVDEFIEIKNKVLEYYISEKDLRGYIPKSEWAHAAAHGADLMDELVQCRECNEDITKEILNAFKKILHNGKYIFHTEEDERICRVVFRIMKGNLLSNQAMINWIEELSECAEWQNGRKQYIARVNSKNFLRCLYFKTMHYDSTLNLINVMFKAEEKLNRFLKIDKELIEDQF</sequence>
<evidence type="ECO:0008006" key="3">
    <source>
        <dbReference type="Google" id="ProtNLM"/>
    </source>
</evidence>
<proteinExistence type="predicted"/>
<dbReference type="Proteomes" id="UP000028525">
    <property type="component" value="Unassembled WGS sequence"/>
</dbReference>
<dbReference type="STRING" id="29354.IO98_07425"/>
<dbReference type="AlphaFoldDB" id="A0A084JNR2"/>
<name>A0A084JNR2_9FIRM</name>
<reference evidence="1 2" key="1">
    <citation type="submission" date="2014-07" db="EMBL/GenBank/DDBJ databases">
        <title>Draft genome of Clostridium celerecrescens 152B isolated from sediments associated with methane hydrate from Krishna Godavari basin.</title>
        <authorList>
            <person name="Honkalas V.S."/>
            <person name="Dabir A.P."/>
            <person name="Arora P."/>
            <person name="Dhakephalkar P.K."/>
        </authorList>
    </citation>
    <scope>NUCLEOTIDE SEQUENCE [LARGE SCALE GENOMIC DNA]</scope>
    <source>
        <strain evidence="1 2">152B</strain>
    </source>
</reference>
<organism evidence="1 2">
    <name type="scientific">Lacrimispora celerecrescens</name>
    <dbReference type="NCBI Taxonomy" id="29354"/>
    <lineage>
        <taxon>Bacteria</taxon>
        <taxon>Bacillati</taxon>
        <taxon>Bacillota</taxon>
        <taxon>Clostridia</taxon>
        <taxon>Lachnospirales</taxon>
        <taxon>Lachnospiraceae</taxon>
        <taxon>Lacrimispora</taxon>
    </lineage>
</organism>
<dbReference type="RefSeq" id="WP_038279719.1">
    <property type="nucleotide sequence ID" value="NZ_JPME01000010.1"/>
</dbReference>
<dbReference type="EMBL" id="JPME01000010">
    <property type="protein sequence ID" value="KEZ90596.1"/>
    <property type="molecule type" value="Genomic_DNA"/>
</dbReference>
<comment type="caution">
    <text evidence="1">The sequence shown here is derived from an EMBL/GenBank/DDBJ whole genome shotgun (WGS) entry which is preliminary data.</text>
</comment>
<dbReference type="InterPro" id="IPR021247">
    <property type="entry name" value="DUF2785"/>
</dbReference>
<dbReference type="Pfam" id="PF10978">
    <property type="entry name" value="DUF2785"/>
    <property type="match status" value="1"/>
</dbReference>
<evidence type="ECO:0000313" key="1">
    <source>
        <dbReference type="EMBL" id="KEZ90596.1"/>
    </source>
</evidence>
<dbReference type="OrthoDB" id="7619731at2"/>
<keyword evidence="2" id="KW-1185">Reference proteome</keyword>
<evidence type="ECO:0000313" key="2">
    <source>
        <dbReference type="Proteomes" id="UP000028525"/>
    </source>
</evidence>
<protein>
    <recommendedName>
        <fullName evidence="3">DUF2785 domain-containing protein</fullName>
    </recommendedName>
</protein>
<accession>A0A084JNR2</accession>
<gene>
    <name evidence="1" type="ORF">IO98_07425</name>
</gene>